<reference evidence="1 2" key="1">
    <citation type="submission" date="2019-03" db="EMBL/GenBank/DDBJ databases">
        <title>Genomics of glacier-inhabiting Cryobacterium strains.</title>
        <authorList>
            <person name="Liu Q."/>
            <person name="Xin Y.-H."/>
        </authorList>
    </citation>
    <scope>NUCLEOTIDE SEQUENCE [LARGE SCALE GENOMIC DNA]</scope>
    <source>
        <strain evidence="1 2">Hh34</strain>
    </source>
</reference>
<protein>
    <submittedName>
        <fullName evidence="1">Uncharacterized protein</fullName>
    </submittedName>
</protein>
<organism evidence="1 2">
    <name type="scientific">Cryobacterium levicorallinum</name>
    <dbReference type="NCBI Taxonomy" id="995038"/>
    <lineage>
        <taxon>Bacteria</taxon>
        <taxon>Bacillati</taxon>
        <taxon>Actinomycetota</taxon>
        <taxon>Actinomycetes</taxon>
        <taxon>Micrococcales</taxon>
        <taxon>Microbacteriaceae</taxon>
        <taxon>Cryobacterium</taxon>
    </lineage>
</organism>
<proteinExistence type="predicted"/>
<dbReference type="Proteomes" id="UP000297963">
    <property type="component" value="Unassembled WGS sequence"/>
</dbReference>
<dbReference type="EMBL" id="SOFE01000014">
    <property type="protein sequence ID" value="TFB85209.1"/>
    <property type="molecule type" value="Genomic_DNA"/>
</dbReference>
<gene>
    <name evidence="1" type="ORF">E3O11_08545</name>
</gene>
<evidence type="ECO:0000313" key="1">
    <source>
        <dbReference type="EMBL" id="TFB85209.1"/>
    </source>
</evidence>
<comment type="caution">
    <text evidence="1">The sequence shown here is derived from an EMBL/GenBank/DDBJ whole genome shotgun (WGS) entry which is preliminary data.</text>
</comment>
<dbReference type="AlphaFoldDB" id="A0A4R8VQE7"/>
<name>A0A4R8VQE7_9MICO</name>
<evidence type="ECO:0000313" key="2">
    <source>
        <dbReference type="Proteomes" id="UP000297963"/>
    </source>
</evidence>
<sequence>MDELAAMGVAAPPRVPMLYAMATNPFQFGKSCLPRPSRLWWS</sequence>
<accession>A0A4R8VQE7</accession>